<evidence type="ECO:0000313" key="3">
    <source>
        <dbReference type="Proteomes" id="UP000440578"/>
    </source>
</evidence>
<gene>
    <name evidence="2" type="primary">RIDA_1</name>
    <name evidence="2" type="ORF">FJT64_016004</name>
</gene>
<dbReference type="Proteomes" id="UP000440578">
    <property type="component" value="Unassembled WGS sequence"/>
</dbReference>
<dbReference type="GO" id="GO:0019239">
    <property type="term" value="F:deaminase activity"/>
    <property type="evidence" value="ECO:0007669"/>
    <property type="project" value="TreeGrafter"/>
</dbReference>
<dbReference type="GO" id="GO:0005739">
    <property type="term" value="C:mitochondrion"/>
    <property type="evidence" value="ECO:0007669"/>
    <property type="project" value="TreeGrafter"/>
</dbReference>
<dbReference type="InterPro" id="IPR035959">
    <property type="entry name" value="RutC-like_sf"/>
</dbReference>
<dbReference type="AlphaFoldDB" id="A0A6A4X7M6"/>
<evidence type="ECO:0000313" key="2">
    <source>
        <dbReference type="EMBL" id="KAF0313469.1"/>
    </source>
</evidence>
<dbReference type="PANTHER" id="PTHR11803:SF39">
    <property type="entry name" value="2-IMINOBUTANOATE_2-IMINOPROPANOATE DEAMINASE"/>
    <property type="match status" value="1"/>
</dbReference>
<dbReference type="PANTHER" id="PTHR11803">
    <property type="entry name" value="2-IMINOBUTANOATE/2-IMINOPROPANOATE DEAMINASE RIDA"/>
    <property type="match status" value="1"/>
</dbReference>
<dbReference type="OrthoDB" id="309640at2759"/>
<dbReference type="InterPro" id="IPR006175">
    <property type="entry name" value="YjgF/YER057c/UK114"/>
</dbReference>
<comment type="caution">
    <text evidence="2">The sequence shown here is derived from an EMBL/GenBank/DDBJ whole genome shotgun (WGS) entry which is preliminary data.</text>
</comment>
<keyword evidence="3" id="KW-1185">Reference proteome</keyword>
<dbReference type="NCBIfam" id="TIGR00004">
    <property type="entry name" value="Rid family detoxifying hydrolase"/>
    <property type="match status" value="1"/>
</dbReference>
<dbReference type="GO" id="GO:0005829">
    <property type="term" value="C:cytosol"/>
    <property type="evidence" value="ECO:0007669"/>
    <property type="project" value="TreeGrafter"/>
</dbReference>
<dbReference type="SUPFAM" id="SSF55298">
    <property type="entry name" value="YjgF-like"/>
    <property type="match status" value="1"/>
</dbReference>
<accession>A0A6A4X7M6</accession>
<dbReference type="EMBL" id="VIIS01000090">
    <property type="protein sequence ID" value="KAF0313469.1"/>
    <property type="molecule type" value="Genomic_DNA"/>
</dbReference>
<dbReference type="Pfam" id="PF01042">
    <property type="entry name" value="Ribonuc_L-PSP"/>
    <property type="match status" value="1"/>
</dbReference>
<reference evidence="2 3" key="1">
    <citation type="submission" date="2019-07" db="EMBL/GenBank/DDBJ databases">
        <title>Draft genome assembly of a fouling barnacle, Amphibalanus amphitrite (Darwin, 1854): The first reference genome for Thecostraca.</title>
        <authorList>
            <person name="Kim W."/>
        </authorList>
    </citation>
    <scope>NUCLEOTIDE SEQUENCE [LARGE SCALE GENOMIC DNA]</scope>
    <source>
        <strain evidence="2">SNU_AA5</strain>
        <tissue evidence="2">Soma without cirri and trophi</tissue>
    </source>
</reference>
<sequence>MKKIISTHKGAAPLFPYSQAVLADNTLYISGQIGLDAATIQLRNGVEAQTQQAMENVGHILEAAGMAFTDVAKLTVLLADMNDFAKVNDVYKTFFTGDFPARVAYQAAALPMVRD</sequence>
<organism evidence="2 3">
    <name type="scientific">Amphibalanus amphitrite</name>
    <name type="common">Striped barnacle</name>
    <name type="synonym">Balanus amphitrite</name>
    <dbReference type="NCBI Taxonomy" id="1232801"/>
    <lineage>
        <taxon>Eukaryota</taxon>
        <taxon>Metazoa</taxon>
        <taxon>Ecdysozoa</taxon>
        <taxon>Arthropoda</taxon>
        <taxon>Crustacea</taxon>
        <taxon>Multicrustacea</taxon>
        <taxon>Cirripedia</taxon>
        <taxon>Thoracica</taxon>
        <taxon>Thoracicalcarea</taxon>
        <taxon>Balanomorpha</taxon>
        <taxon>Balanoidea</taxon>
        <taxon>Balanidae</taxon>
        <taxon>Amphibalaninae</taxon>
        <taxon>Amphibalanus</taxon>
    </lineage>
</organism>
<proteinExistence type="inferred from homology"/>
<evidence type="ECO:0000256" key="1">
    <source>
        <dbReference type="ARBA" id="ARBA00010552"/>
    </source>
</evidence>
<comment type="similarity">
    <text evidence="1">Belongs to the RutC family.</text>
</comment>
<dbReference type="InterPro" id="IPR006056">
    <property type="entry name" value="RidA"/>
</dbReference>
<protein>
    <submittedName>
        <fullName evidence="2">2-iminobutanoate/2-iminopropanoate deaminase</fullName>
    </submittedName>
</protein>
<dbReference type="FunFam" id="3.30.1330.40:FF:000001">
    <property type="entry name" value="L-PSP family endoribonuclease"/>
    <property type="match status" value="1"/>
</dbReference>
<dbReference type="Gene3D" id="3.30.1330.40">
    <property type="entry name" value="RutC-like"/>
    <property type="match status" value="1"/>
</dbReference>
<name>A0A6A4X7M6_AMPAM</name>
<dbReference type="CDD" id="cd00448">
    <property type="entry name" value="YjgF_YER057c_UK114_family"/>
    <property type="match status" value="1"/>
</dbReference>